<name>A0A9W8B343_9FUNG</name>
<gene>
    <name evidence="3" type="ORF">H4R34_005040</name>
</gene>
<evidence type="ECO:0000256" key="2">
    <source>
        <dbReference type="ARBA" id="ARBA00022737"/>
    </source>
</evidence>
<evidence type="ECO:0000313" key="4">
    <source>
        <dbReference type="Proteomes" id="UP001151582"/>
    </source>
</evidence>
<dbReference type="AlphaFoldDB" id="A0A9W8B343"/>
<sequence>MGEHSALMLVSPDFCTGMDVDSQASSGASHLASQGSLTRTLSHHPCRNLFATHRSSLKRKLFFDDDALQNKSRMNGVEKSLASQEAIQAIRKIVDAGTNNQINLSDMDLTKVPEEVCELRHLVSVSANGTLRSDISLYLDHNRIPRLPQQLFQLDNLTVLILSNNCLSAIPPQVGQLTHLRELSVGNNMLRFLPMELTRLPSLTILNVHPNPLLPPTPVTAPMYDCLPLLATDATPWLRSSAPSALHHTPSNLFVHPFPPPTTGLREQLVYVHGFPKLTDLCARVVAQVDPLYPTNHAPSHGVQPLQSPQGSGSVTLSRQNSELCRRAFLPACLKDLVHVAETNRCSACTSLMAIPYLEEVVWGKVCQHADIPLLFRACSAACRYTDRWTQMLQAM</sequence>
<dbReference type="InterPro" id="IPR001611">
    <property type="entry name" value="Leu-rich_rpt"/>
</dbReference>
<dbReference type="PROSITE" id="PS51450">
    <property type="entry name" value="LRR"/>
    <property type="match status" value="1"/>
</dbReference>
<proteinExistence type="predicted"/>
<accession>A0A9W8B343</accession>
<reference evidence="3" key="1">
    <citation type="submission" date="2022-07" db="EMBL/GenBank/DDBJ databases">
        <title>Phylogenomic reconstructions and comparative analyses of Kickxellomycotina fungi.</title>
        <authorList>
            <person name="Reynolds N.K."/>
            <person name="Stajich J.E."/>
            <person name="Barry K."/>
            <person name="Grigoriev I.V."/>
            <person name="Crous P."/>
            <person name="Smith M.E."/>
        </authorList>
    </citation>
    <scope>NUCLEOTIDE SEQUENCE</scope>
    <source>
        <strain evidence="3">RSA 567</strain>
    </source>
</reference>
<dbReference type="Gene3D" id="3.80.10.10">
    <property type="entry name" value="Ribonuclease Inhibitor"/>
    <property type="match status" value="1"/>
</dbReference>
<protein>
    <submittedName>
        <fullName evidence="3">Uncharacterized protein</fullName>
    </submittedName>
</protein>
<dbReference type="PANTHER" id="PTHR48051:SF1">
    <property type="entry name" value="RAS SUPPRESSOR PROTEIN 1"/>
    <property type="match status" value="1"/>
</dbReference>
<keyword evidence="4" id="KW-1185">Reference proteome</keyword>
<organism evidence="3 4">
    <name type="scientific">Dimargaris verticillata</name>
    <dbReference type="NCBI Taxonomy" id="2761393"/>
    <lineage>
        <taxon>Eukaryota</taxon>
        <taxon>Fungi</taxon>
        <taxon>Fungi incertae sedis</taxon>
        <taxon>Zoopagomycota</taxon>
        <taxon>Kickxellomycotina</taxon>
        <taxon>Dimargaritomycetes</taxon>
        <taxon>Dimargaritales</taxon>
        <taxon>Dimargaritaceae</taxon>
        <taxon>Dimargaris</taxon>
    </lineage>
</organism>
<dbReference type="InterPro" id="IPR003591">
    <property type="entry name" value="Leu-rich_rpt_typical-subtyp"/>
</dbReference>
<dbReference type="Proteomes" id="UP001151582">
    <property type="component" value="Unassembled WGS sequence"/>
</dbReference>
<dbReference type="GO" id="GO:0005737">
    <property type="term" value="C:cytoplasm"/>
    <property type="evidence" value="ECO:0007669"/>
    <property type="project" value="TreeGrafter"/>
</dbReference>
<keyword evidence="1" id="KW-0433">Leucine-rich repeat</keyword>
<dbReference type="Pfam" id="PF13855">
    <property type="entry name" value="LRR_8"/>
    <property type="match status" value="1"/>
</dbReference>
<evidence type="ECO:0000313" key="3">
    <source>
        <dbReference type="EMBL" id="KAJ1973539.1"/>
    </source>
</evidence>
<dbReference type="SUPFAM" id="SSF52075">
    <property type="entry name" value="Outer arm dynein light chain 1"/>
    <property type="match status" value="1"/>
</dbReference>
<comment type="caution">
    <text evidence="3">The sequence shown here is derived from an EMBL/GenBank/DDBJ whole genome shotgun (WGS) entry which is preliminary data.</text>
</comment>
<dbReference type="SMART" id="SM00369">
    <property type="entry name" value="LRR_TYP"/>
    <property type="match status" value="3"/>
</dbReference>
<dbReference type="OrthoDB" id="660555at2759"/>
<dbReference type="InterPro" id="IPR032675">
    <property type="entry name" value="LRR_dom_sf"/>
</dbReference>
<evidence type="ECO:0000256" key="1">
    <source>
        <dbReference type="ARBA" id="ARBA00022614"/>
    </source>
</evidence>
<dbReference type="InterPro" id="IPR050216">
    <property type="entry name" value="LRR_domain-containing"/>
</dbReference>
<dbReference type="EMBL" id="JANBQB010000802">
    <property type="protein sequence ID" value="KAJ1973539.1"/>
    <property type="molecule type" value="Genomic_DNA"/>
</dbReference>
<dbReference type="PANTHER" id="PTHR48051">
    <property type="match status" value="1"/>
</dbReference>
<keyword evidence="2" id="KW-0677">Repeat</keyword>